<reference evidence="1 4" key="2">
    <citation type="submission" date="2020-11" db="EMBL/GenBank/DDBJ databases">
        <title>Enhanced detection system for hospital associated transmission using whole genome sequencing surveillance.</title>
        <authorList>
            <person name="Harrison L.H."/>
            <person name="Van Tyne D."/>
            <person name="Marsh J.W."/>
            <person name="Griffith M.P."/>
            <person name="Snyder D.J."/>
            <person name="Cooper V.S."/>
            <person name="Mustapha M."/>
        </authorList>
    </citation>
    <scope>NUCLEOTIDE SEQUENCE [LARGE SCALE GENOMIC DNA]</scope>
    <source>
        <strain evidence="1 4">PSB00013</strain>
    </source>
</reference>
<dbReference type="EMBL" id="UAUF01000002">
    <property type="protein sequence ID" value="SPY99947.1"/>
    <property type="molecule type" value="Genomic_DNA"/>
</dbReference>
<dbReference type="Proteomes" id="UP000250443">
    <property type="component" value="Unassembled WGS sequence"/>
</dbReference>
<reference evidence="2 3" key="1">
    <citation type="submission" date="2018-06" db="EMBL/GenBank/DDBJ databases">
        <authorList>
            <consortium name="Pathogen Informatics"/>
            <person name="Doyle S."/>
        </authorList>
    </citation>
    <scope>NUCLEOTIDE SEQUENCE [LARGE SCALE GENOMIC DNA]</scope>
    <source>
        <strain evidence="2 3">NCTC11842</strain>
    </source>
</reference>
<accession>A0A2X2BW80</accession>
<sequence>MPELTDFSILATLPELVNLAQMARLGTTLRAVMPTSESNYPYLAESVELAEMASLPELVKLAEMA</sequence>
<dbReference type="Proteomes" id="UP000638986">
    <property type="component" value="Unassembled WGS sequence"/>
</dbReference>
<protein>
    <submittedName>
        <fullName evidence="2">Uncharacterized protein</fullName>
    </submittedName>
</protein>
<proteinExistence type="predicted"/>
<organism evidence="2 3">
    <name type="scientific">Pseudomonas luteola</name>
    <dbReference type="NCBI Taxonomy" id="47886"/>
    <lineage>
        <taxon>Bacteria</taxon>
        <taxon>Pseudomonadati</taxon>
        <taxon>Pseudomonadota</taxon>
        <taxon>Gammaproteobacteria</taxon>
        <taxon>Pseudomonadales</taxon>
        <taxon>Pseudomonadaceae</taxon>
        <taxon>Pseudomonas</taxon>
    </lineage>
</organism>
<gene>
    <name evidence="1" type="ORF">I5Q09_19885</name>
    <name evidence="2" type="ORF">NCTC11842_00092</name>
</gene>
<evidence type="ECO:0000313" key="1">
    <source>
        <dbReference type="EMBL" id="MBH3440948.1"/>
    </source>
</evidence>
<evidence type="ECO:0000313" key="4">
    <source>
        <dbReference type="Proteomes" id="UP000638986"/>
    </source>
</evidence>
<evidence type="ECO:0000313" key="2">
    <source>
        <dbReference type="EMBL" id="SPY99947.1"/>
    </source>
</evidence>
<dbReference type="AlphaFoldDB" id="A0A2X2BW80"/>
<name>A0A2X2BW80_PSELU</name>
<evidence type="ECO:0000313" key="3">
    <source>
        <dbReference type="Proteomes" id="UP000250443"/>
    </source>
</evidence>
<dbReference type="EMBL" id="JADTXM010000015">
    <property type="protein sequence ID" value="MBH3440948.1"/>
    <property type="molecule type" value="Genomic_DNA"/>
</dbReference>
<dbReference type="RefSeq" id="WP_146766008.1">
    <property type="nucleotide sequence ID" value="NZ_JAAMQY010000010.1"/>
</dbReference>